<dbReference type="eggNOG" id="COG0500">
    <property type="taxonomic scope" value="Bacteria"/>
</dbReference>
<sequence>MNGSDTSIPVYDAQSAVLAERYDDPALLRIHDPILSLLSDQPAQSLALDIGAGSGRDAAWLSALGYEVVAVEPAAGMRAEAMRRHAEADIRWVDDRLPSLTRVHALGLAFDLIMVSAVWQHIAPSDRQRAFRKLTTLLKPSGLLVISLRRGKAPADRPMFDVSAGELEGLARLYGIEVLRELRSNDQMGREEVSWTHVVLRMPDDGAGALPLIRGIILGAEKSSTYKLALLRAVARVADVAPATARPILGEIDEVEIPLGLVALNWLRMYLPLVRAGLPQAPRNSGPDGLGFVKAGFRTLIDDRLSGIDLRPGASFSGERAVAVASAITDAASTIASMPANFTRFPGSDKRIFGAHRSRAPKVGPSLFLDVTALWQWGSLTVPGHVWRALTRLGAWIEPVLVTEWARLMRSYADRMGTIIAIGVAEAGLVWEEPQRDTQLARAAAIRIRDMGRPVCCIWTGRPVPGAQLDIDHCLPWSAWPCGDLWNLMPSTRRINQHQKRDYLPAKAALAAARPYIVDWWKSAWMDDPALGLRFTREAAAALPLDEEPDVENIFAALEWRRLRLRQDQQVPEWSGVGVPL</sequence>
<dbReference type="PANTHER" id="PTHR43861">
    <property type="entry name" value="TRANS-ACONITATE 2-METHYLTRANSFERASE-RELATED"/>
    <property type="match status" value="1"/>
</dbReference>
<dbReference type="Gene3D" id="1.10.30.50">
    <property type="match status" value="1"/>
</dbReference>
<dbReference type="Proteomes" id="UP000024329">
    <property type="component" value="Unassembled WGS sequence"/>
</dbReference>
<evidence type="ECO:0000313" key="3">
    <source>
        <dbReference type="EMBL" id="EZP70665.1"/>
    </source>
</evidence>
<dbReference type="AlphaFoldDB" id="A0A031JD92"/>
<protein>
    <submittedName>
        <fullName evidence="3">Protein-L-isoaspartate O-methyltransferase</fullName>
    </submittedName>
</protein>
<proteinExistence type="predicted"/>
<dbReference type="EMBL" id="JFYZ01000065">
    <property type="protein sequence ID" value="EZP70665.1"/>
    <property type="molecule type" value="Genomic_DNA"/>
</dbReference>
<dbReference type="GO" id="GO:0032259">
    <property type="term" value="P:methylation"/>
    <property type="evidence" value="ECO:0007669"/>
    <property type="project" value="UniProtKB-KW"/>
</dbReference>
<dbReference type="InterPro" id="IPR013216">
    <property type="entry name" value="Methyltransf_11"/>
</dbReference>
<dbReference type="Pfam" id="PF08241">
    <property type="entry name" value="Methyltransf_11"/>
    <property type="match status" value="1"/>
</dbReference>
<dbReference type="GO" id="GO:0008757">
    <property type="term" value="F:S-adenosylmethionine-dependent methyltransferase activity"/>
    <property type="evidence" value="ECO:0007669"/>
    <property type="project" value="InterPro"/>
</dbReference>
<dbReference type="SUPFAM" id="SSF53335">
    <property type="entry name" value="S-adenosyl-L-methionine-dependent methyltransferases"/>
    <property type="match status" value="1"/>
</dbReference>
<keyword evidence="1 3" id="KW-0808">Transferase</keyword>
<dbReference type="InterPro" id="IPR029063">
    <property type="entry name" value="SAM-dependent_MTases_sf"/>
</dbReference>
<evidence type="ECO:0000259" key="2">
    <source>
        <dbReference type="Pfam" id="PF08241"/>
    </source>
</evidence>
<dbReference type="PATRIC" id="fig|158500.4.peg.5447"/>
<dbReference type="RefSeq" id="WP_036530403.1">
    <property type="nucleotide sequence ID" value="NZ_JFYZ01000065.1"/>
</dbReference>
<accession>A0A031JD92</accession>
<feature type="domain" description="Methyltransferase type 11" evidence="2">
    <location>
        <begin position="48"/>
        <end position="146"/>
    </location>
</feature>
<reference evidence="3 4" key="1">
    <citation type="submission" date="2014-03" db="EMBL/GenBank/DDBJ databases">
        <title>Whole genome sequence of Novosphingobium resinovorum KF1.</title>
        <authorList>
            <person name="Gan H.M."/>
            <person name="Gan H.Y."/>
            <person name="Chew T.H."/>
            <person name="Savka M.A."/>
        </authorList>
    </citation>
    <scope>NUCLEOTIDE SEQUENCE [LARGE SCALE GENOMIC DNA]</scope>
    <source>
        <strain evidence="3 4">KF1</strain>
    </source>
</reference>
<organism evidence="3 4">
    <name type="scientific">Novosphingobium resinovorum</name>
    <dbReference type="NCBI Taxonomy" id="158500"/>
    <lineage>
        <taxon>Bacteria</taxon>
        <taxon>Pseudomonadati</taxon>
        <taxon>Pseudomonadota</taxon>
        <taxon>Alphaproteobacteria</taxon>
        <taxon>Sphingomonadales</taxon>
        <taxon>Sphingomonadaceae</taxon>
        <taxon>Novosphingobium</taxon>
    </lineage>
</organism>
<dbReference type="CDD" id="cd02440">
    <property type="entry name" value="AdoMet_MTases"/>
    <property type="match status" value="1"/>
</dbReference>
<comment type="caution">
    <text evidence="3">The sequence shown here is derived from an EMBL/GenBank/DDBJ whole genome shotgun (WGS) entry which is preliminary data.</text>
</comment>
<keyword evidence="3" id="KW-0489">Methyltransferase</keyword>
<name>A0A031JD92_9SPHN</name>
<gene>
    <name evidence="3" type="ORF">BV97_05374</name>
</gene>
<dbReference type="InterPro" id="IPR003615">
    <property type="entry name" value="HNH_nuc"/>
</dbReference>
<evidence type="ECO:0000313" key="4">
    <source>
        <dbReference type="Proteomes" id="UP000024329"/>
    </source>
</evidence>
<evidence type="ECO:0000256" key="1">
    <source>
        <dbReference type="ARBA" id="ARBA00022679"/>
    </source>
</evidence>
<dbReference type="Gene3D" id="3.40.50.150">
    <property type="entry name" value="Vaccinia Virus protein VP39"/>
    <property type="match status" value="1"/>
</dbReference>
<dbReference type="CDD" id="cd00085">
    <property type="entry name" value="HNHc"/>
    <property type="match status" value="1"/>
</dbReference>
<dbReference type="PANTHER" id="PTHR43861:SF3">
    <property type="entry name" value="PUTATIVE (AFU_ORTHOLOGUE AFUA_2G14390)-RELATED"/>
    <property type="match status" value="1"/>
</dbReference>